<evidence type="ECO:0000313" key="1">
    <source>
        <dbReference type="EMBL" id="KAF3443511.1"/>
    </source>
</evidence>
<protein>
    <submittedName>
        <fullName evidence="1">Uncharacterized protein</fullName>
    </submittedName>
</protein>
<dbReference type="AlphaFoldDB" id="A0A8K0MEV2"/>
<sequence>MHAQDIVVQLQPALAGEDVLEDKRDDSAEEDGTENAVEFVPVDEPEKVDDEAGPAIGSVAEFVAGDVAFEDEAADIVEFAHAEEAELECMVEVEDSVDHELVDKFVIGLGNVGAQQGVLAAVGLLVPVEVEIEIEAVYTPEIDSGQSLAVHEPANAVAGIEEQLPADRDNN</sequence>
<evidence type="ECO:0000313" key="2">
    <source>
        <dbReference type="Proteomes" id="UP000796880"/>
    </source>
</evidence>
<dbReference type="Proteomes" id="UP000796880">
    <property type="component" value="Unassembled WGS sequence"/>
</dbReference>
<dbReference type="EMBL" id="VOIH02000006">
    <property type="protein sequence ID" value="KAF3443511.1"/>
    <property type="molecule type" value="Genomic_DNA"/>
</dbReference>
<comment type="caution">
    <text evidence="1">The sequence shown here is derived from an EMBL/GenBank/DDBJ whole genome shotgun (WGS) entry which is preliminary data.</text>
</comment>
<reference evidence="1" key="1">
    <citation type="submission" date="2020-03" db="EMBL/GenBank/DDBJ databases">
        <title>A high-quality chromosome-level genome assembly of a woody plant with both climbing and erect habits, Rhamnella rubrinervis.</title>
        <authorList>
            <person name="Lu Z."/>
            <person name="Yang Y."/>
            <person name="Zhu X."/>
            <person name="Sun Y."/>
        </authorList>
    </citation>
    <scope>NUCLEOTIDE SEQUENCE</scope>
    <source>
        <strain evidence="1">BYM</strain>
        <tissue evidence="1">Leaf</tissue>
    </source>
</reference>
<proteinExistence type="predicted"/>
<name>A0A8K0MEV2_9ROSA</name>
<accession>A0A8K0MEV2</accession>
<gene>
    <name evidence="1" type="ORF">FNV43_RR13195</name>
</gene>
<organism evidence="1 2">
    <name type="scientific">Rhamnella rubrinervis</name>
    <dbReference type="NCBI Taxonomy" id="2594499"/>
    <lineage>
        <taxon>Eukaryota</taxon>
        <taxon>Viridiplantae</taxon>
        <taxon>Streptophyta</taxon>
        <taxon>Embryophyta</taxon>
        <taxon>Tracheophyta</taxon>
        <taxon>Spermatophyta</taxon>
        <taxon>Magnoliopsida</taxon>
        <taxon>eudicotyledons</taxon>
        <taxon>Gunneridae</taxon>
        <taxon>Pentapetalae</taxon>
        <taxon>rosids</taxon>
        <taxon>fabids</taxon>
        <taxon>Rosales</taxon>
        <taxon>Rhamnaceae</taxon>
        <taxon>rhamnoid group</taxon>
        <taxon>Rhamneae</taxon>
        <taxon>Rhamnella</taxon>
    </lineage>
</organism>
<keyword evidence="2" id="KW-1185">Reference proteome</keyword>